<proteinExistence type="predicted"/>
<evidence type="ECO:0000313" key="3">
    <source>
        <dbReference type="Proteomes" id="UP000007303"/>
    </source>
</evidence>
<accession>H3C3D4</accession>
<keyword evidence="3" id="KW-1185">Reference proteome</keyword>
<feature type="region of interest" description="Disordered" evidence="1">
    <location>
        <begin position="1"/>
        <end position="33"/>
    </location>
</feature>
<dbReference type="AlphaFoldDB" id="H3C3D4"/>
<organism evidence="2 3">
    <name type="scientific">Tetraodon nigroviridis</name>
    <name type="common">Spotted green pufferfish</name>
    <name type="synonym">Chelonodon nigroviridis</name>
    <dbReference type="NCBI Taxonomy" id="99883"/>
    <lineage>
        <taxon>Eukaryota</taxon>
        <taxon>Metazoa</taxon>
        <taxon>Chordata</taxon>
        <taxon>Craniata</taxon>
        <taxon>Vertebrata</taxon>
        <taxon>Euteleostomi</taxon>
        <taxon>Actinopterygii</taxon>
        <taxon>Neopterygii</taxon>
        <taxon>Teleostei</taxon>
        <taxon>Neoteleostei</taxon>
        <taxon>Acanthomorphata</taxon>
        <taxon>Eupercaria</taxon>
        <taxon>Tetraodontiformes</taxon>
        <taxon>Tetradontoidea</taxon>
        <taxon>Tetraodontidae</taxon>
        <taxon>Tetraodon</taxon>
    </lineage>
</organism>
<evidence type="ECO:0000256" key="1">
    <source>
        <dbReference type="SAM" id="MobiDB-lite"/>
    </source>
</evidence>
<reference evidence="2" key="3">
    <citation type="submission" date="2025-09" db="UniProtKB">
        <authorList>
            <consortium name="Ensembl"/>
        </authorList>
    </citation>
    <scope>IDENTIFICATION</scope>
</reference>
<dbReference type="Ensembl" id="ENSTNIT00000002015.1">
    <property type="protein sequence ID" value="ENSTNIP00000002753.1"/>
    <property type="gene ID" value="ENSTNIG00000001679.1"/>
</dbReference>
<reference evidence="2" key="2">
    <citation type="submission" date="2025-08" db="UniProtKB">
        <authorList>
            <consortium name="Ensembl"/>
        </authorList>
    </citation>
    <scope>IDENTIFICATION</scope>
</reference>
<dbReference type="Proteomes" id="UP000007303">
    <property type="component" value="Unassembled WGS sequence"/>
</dbReference>
<evidence type="ECO:0000313" key="2">
    <source>
        <dbReference type="Ensembl" id="ENSTNIP00000002753.1"/>
    </source>
</evidence>
<reference evidence="3" key="1">
    <citation type="journal article" date="2004" name="Nature">
        <title>Genome duplication in the teleost fish Tetraodon nigroviridis reveals the early vertebrate proto-karyotype.</title>
        <authorList>
            <person name="Jaillon O."/>
            <person name="Aury J.-M."/>
            <person name="Brunet F."/>
            <person name="Petit J.-L."/>
            <person name="Stange-Thomann N."/>
            <person name="Mauceli E."/>
            <person name="Bouneau L."/>
            <person name="Fischer C."/>
            <person name="Ozouf-Costaz C."/>
            <person name="Bernot A."/>
            <person name="Nicaud S."/>
            <person name="Jaffe D."/>
            <person name="Fisher S."/>
            <person name="Lutfalla G."/>
            <person name="Dossat C."/>
            <person name="Segurens B."/>
            <person name="Dasilva C."/>
            <person name="Salanoubat M."/>
            <person name="Levy M."/>
            <person name="Boudet N."/>
            <person name="Castellano S."/>
            <person name="Anthouard V."/>
            <person name="Jubin C."/>
            <person name="Castelli V."/>
            <person name="Katinka M."/>
            <person name="Vacherie B."/>
            <person name="Biemont C."/>
            <person name="Skalli Z."/>
            <person name="Cattolico L."/>
            <person name="Poulain J."/>
            <person name="De Berardinis V."/>
            <person name="Cruaud C."/>
            <person name="Duprat S."/>
            <person name="Brottier P."/>
            <person name="Coutanceau J.-P."/>
            <person name="Gouzy J."/>
            <person name="Parra G."/>
            <person name="Lardier G."/>
            <person name="Chapple C."/>
            <person name="McKernan K.J."/>
            <person name="McEwan P."/>
            <person name="Bosak S."/>
            <person name="Kellis M."/>
            <person name="Volff J.-N."/>
            <person name="Guigo R."/>
            <person name="Zody M.C."/>
            <person name="Mesirov J."/>
            <person name="Lindblad-Toh K."/>
            <person name="Birren B."/>
            <person name="Nusbaum C."/>
            <person name="Kahn D."/>
            <person name="Robinson-Rechavi M."/>
            <person name="Laudet V."/>
            <person name="Schachter V."/>
            <person name="Quetier F."/>
            <person name="Saurin W."/>
            <person name="Scarpelli C."/>
            <person name="Wincker P."/>
            <person name="Lander E.S."/>
            <person name="Weissenbach J."/>
            <person name="Roest Crollius H."/>
        </authorList>
    </citation>
    <scope>NUCLEOTIDE SEQUENCE [LARGE SCALE GENOMIC DNA]</scope>
</reference>
<dbReference type="STRING" id="99883.ENSTNIP00000002753"/>
<dbReference type="GeneTree" id="ENSGT01120000274906"/>
<dbReference type="InParanoid" id="H3C3D4"/>
<name>H3C3D4_TETNG</name>
<protein>
    <submittedName>
        <fullName evidence="2">Uncharacterized protein</fullName>
    </submittedName>
</protein>
<sequence length="76" mass="7995">QGGVSHMQGMMPHQGLGQQMVHPTPGGGAQMQGQWRQPLGACLGQILMAGQRGAVPQSGMPQVSSVMEDEILMDLI</sequence>
<dbReference type="HOGENOM" id="CLU_2661088_0_0_1"/>